<feature type="transmembrane region" description="Helical" evidence="1">
    <location>
        <begin position="208"/>
        <end position="226"/>
    </location>
</feature>
<keyword evidence="1" id="KW-0812">Transmembrane</keyword>
<sequence length="356" mass="37681">MSDFIMPRDPRFYWPATLIVGALGGSLAQWAGWPLPWVIGSLLAVLLTRCGGGLVPQIPHGRKAGQLIVAVAIGCHFTLPVMQEVAAHFGLIGMAVLLTLVLALCSVLVLHRWGVPLPTAFFALMPANSTEMVHLGRQRQADTSFIAAAHSLRLLLILLAVPAVANYGLAHSVARTPLPAVWPWLIFLLAMGLLAALAFKRCNLPNPWTFGPLLICAVGVGCNNLSMSMPMWLSGCGQLLIGCALGATFDRSFLRRAPGFLLKVMLLLAGSVIATALAAWGLGAGLGFSWLSLALGMMPGSAPEMSLTAEALGLAVTLVTAMQIIRMLLIQAACLPLYRLLDRALRAQTPASAKSA</sequence>
<evidence type="ECO:0008006" key="4">
    <source>
        <dbReference type="Google" id="ProtNLM"/>
    </source>
</evidence>
<organism evidence="2 3">
    <name type="scientific">Pseudomonas salomonii</name>
    <dbReference type="NCBI Taxonomy" id="191391"/>
    <lineage>
        <taxon>Bacteria</taxon>
        <taxon>Pseudomonadati</taxon>
        <taxon>Pseudomonadota</taxon>
        <taxon>Gammaproteobacteria</taxon>
        <taxon>Pseudomonadales</taxon>
        <taxon>Pseudomonadaceae</taxon>
        <taxon>Pseudomonas</taxon>
    </lineage>
</organism>
<proteinExistence type="predicted"/>
<dbReference type="InterPro" id="IPR017516">
    <property type="entry name" value="AbrB_dup"/>
</dbReference>
<feature type="transmembrane region" description="Helical" evidence="1">
    <location>
        <begin position="181"/>
        <end position="199"/>
    </location>
</feature>
<dbReference type="GO" id="GO:0016020">
    <property type="term" value="C:membrane"/>
    <property type="evidence" value="ECO:0007669"/>
    <property type="project" value="InterPro"/>
</dbReference>
<feature type="transmembrane region" description="Helical" evidence="1">
    <location>
        <begin position="232"/>
        <end position="249"/>
    </location>
</feature>
<dbReference type="PANTHER" id="PTHR38457:SF1">
    <property type="entry name" value="REGULATOR ABRB-RELATED"/>
    <property type="match status" value="1"/>
</dbReference>
<dbReference type="EMBL" id="RBRL01000216">
    <property type="protein sequence ID" value="RMQ88036.1"/>
    <property type="molecule type" value="Genomic_DNA"/>
</dbReference>
<dbReference type="AlphaFoldDB" id="A0A3M4QCE9"/>
<feature type="transmembrane region" description="Helical" evidence="1">
    <location>
        <begin position="311"/>
        <end position="338"/>
    </location>
</feature>
<evidence type="ECO:0000313" key="3">
    <source>
        <dbReference type="Proteomes" id="UP000277179"/>
    </source>
</evidence>
<dbReference type="GO" id="GO:0010468">
    <property type="term" value="P:regulation of gene expression"/>
    <property type="evidence" value="ECO:0007669"/>
    <property type="project" value="InterPro"/>
</dbReference>
<gene>
    <name evidence="2" type="ORF">ALP97_04139</name>
</gene>
<protein>
    <recommendedName>
        <fullName evidence="4">Ammonia monooxygenase</fullName>
    </recommendedName>
</protein>
<feature type="transmembrane region" description="Helical" evidence="1">
    <location>
        <begin position="261"/>
        <end position="291"/>
    </location>
</feature>
<name>A0A3M4QCE9_9PSED</name>
<dbReference type="InterPro" id="IPR007820">
    <property type="entry name" value="AbrB_fam"/>
</dbReference>
<keyword evidence="1" id="KW-0472">Membrane</keyword>
<reference evidence="2 3" key="1">
    <citation type="submission" date="2018-08" db="EMBL/GenBank/DDBJ databases">
        <title>Recombination of ecologically and evolutionarily significant loci maintains genetic cohesion in the Pseudomonas syringae species complex.</title>
        <authorList>
            <person name="Dillon M."/>
            <person name="Thakur S."/>
            <person name="Almeida R.N.D."/>
            <person name="Weir B.S."/>
            <person name="Guttman D.S."/>
        </authorList>
    </citation>
    <scope>NUCLEOTIDE SEQUENCE [LARGE SCALE GENOMIC DNA]</scope>
    <source>
        <strain evidence="2 3">ICMP 11288</strain>
    </source>
</reference>
<comment type="caution">
    <text evidence="2">The sequence shown here is derived from an EMBL/GenBank/DDBJ whole genome shotgun (WGS) entry which is preliminary data.</text>
</comment>
<accession>A0A3M4QCE9</accession>
<evidence type="ECO:0000256" key="1">
    <source>
        <dbReference type="SAM" id="Phobius"/>
    </source>
</evidence>
<feature type="transmembrane region" description="Helical" evidence="1">
    <location>
        <begin position="89"/>
        <end position="110"/>
    </location>
</feature>
<keyword evidence="1" id="KW-1133">Transmembrane helix</keyword>
<dbReference type="Proteomes" id="UP000277179">
    <property type="component" value="Unassembled WGS sequence"/>
</dbReference>
<dbReference type="NCBIfam" id="TIGR03082">
    <property type="entry name" value="Gneg_AbrB_dup"/>
    <property type="match status" value="2"/>
</dbReference>
<dbReference type="PIRSF" id="PIRSF038991">
    <property type="entry name" value="Protein_AbrB"/>
    <property type="match status" value="1"/>
</dbReference>
<evidence type="ECO:0000313" key="2">
    <source>
        <dbReference type="EMBL" id="RMQ88036.1"/>
    </source>
</evidence>
<dbReference type="PANTHER" id="PTHR38457">
    <property type="entry name" value="REGULATOR ABRB-RELATED"/>
    <property type="match status" value="1"/>
</dbReference>
<dbReference type="Pfam" id="PF05145">
    <property type="entry name" value="AbrB"/>
    <property type="match status" value="1"/>
</dbReference>
<feature type="transmembrane region" description="Helical" evidence="1">
    <location>
        <begin position="145"/>
        <end position="169"/>
    </location>
</feature>
<feature type="transmembrane region" description="Helical" evidence="1">
    <location>
        <begin position="12"/>
        <end position="31"/>
    </location>
</feature>